<proteinExistence type="predicted"/>
<dbReference type="PANTHER" id="PTHR24359:SF1">
    <property type="entry name" value="INHIBITOR OF NUCLEAR FACTOR KAPPA-B KINASE EPSILON SUBUNIT HOMOLOG 1-RELATED"/>
    <property type="match status" value="1"/>
</dbReference>
<dbReference type="SMART" id="SM00220">
    <property type="entry name" value="S_TKc"/>
    <property type="match status" value="1"/>
</dbReference>
<evidence type="ECO:0000313" key="4">
    <source>
        <dbReference type="Proteomes" id="UP000288429"/>
    </source>
</evidence>
<dbReference type="InterPro" id="IPR000719">
    <property type="entry name" value="Prot_kinase_dom"/>
</dbReference>
<feature type="compositionally biased region" description="Basic and acidic residues" evidence="1">
    <location>
        <begin position="40"/>
        <end position="53"/>
    </location>
</feature>
<dbReference type="GO" id="GO:0004674">
    <property type="term" value="F:protein serine/threonine kinase activity"/>
    <property type="evidence" value="ECO:0007669"/>
    <property type="project" value="TreeGrafter"/>
</dbReference>
<comment type="caution">
    <text evidence="3">The sequence shown here is derived from an EMBL/GenBank/DDBJ whole genome shotgun (WGS) entry which is preliminary data.</text>
</comment>
<feature type="region of interest" description="Disordered" evidence="1">
    <location>
        <begin position="103"/>
        <end position="135"/>
    </location>
</feature>
<evidence type="ECO:0000259" key="2">
    <source>
        <dbReference type="PROSITE" id="PS50011"/>
    </source>
</evidence>
<evidence type="ECO:0000256" key="1">
    <source>
        <dbReference type="SAM" id="MobiDB-lite"/>
    </source>
</evidence>
<feature type="compositionally biased region" description="Basic and acidic residues" evidence="1">
    <location>
        <begin position="701"/>
        <end position="715"/>
    </location>
</feature>
<organism evidence="3 4">
    <name type="scientific">Fusarium ambrosium</name>
    <dbReference type="NCBI Taxonomy" id="131363"/>
    <lineage>
        <taxon>Eukaryota</taxon>
        <taxon>Fungi</taxon>
        <taxon>Dikarya</taxon>
        <taxon>Ascomycota</taxon>
        <taxon>Pezizomycotina</taxon>
        <taxon>Sordariomycetes</taxon>
        <taxon>Hypocreomycetidae</taxon>
        <taxon>Hypocreales</taxon>
        <taxon>Nectriaceae</taxon>
        <taxon>Fusarium</taxon>
        <taxon>Fusarium solani species complex</taxon>
    </lineage>
</organism>
<dbReference type="PANTHER" id="PTHR24359">
    <property type="entry name" value="SERINE/THREONINE-PROTEIN KINASE SBK1"/>
    <property type="match status" value="1"/>
</dbReference>
<gene>
    <name evidence="3" type="ORF">CDV31_011471</name>
</gene>
<feature type="region of interest" description="Disordered" evidence="1">
    <location>
        <begin position="687"/>
        <end position="884"/>
    </location>
</feature>
<feature type="compositionally biased region" description="Polar residues" evidence="1">
    <location>
        <begin position="848"/>
        <end position="872"/>
    </location>
</feature>
<feature type="domain" description="Protein kinase" evidence="2">
    <location>
        <begin position="317"/>
        <end position="660"/>
    </location>
</feature>
<dbReference type="EMBL" id="NIZV01000195">
    <property type="protein sequence ID" value="RSM01162.1"/>
    <property type="molecule type" value="Genomic_DNA"/>
</dbReference>
<dbReference type="Proteomes" id="UP000288429">
    <property type="component" value="Unassembled WGS sequence"/>
</dbReference>
<evidence type="ECO:0000313" key="3">
    <source>
        <dbReference type="EMBL" id="RSM01162.1"/>
    </source>
</evidence>
<feature type="region of interest" description="Disordered" evidence="1">
    <location>
        <begin position="934"/>
        <end position="962"/>
    </location>
</feature>
<sequence length="962" mass="107753">MSDHNSTTSQRPRVLQGRTFPDHESNKPELPGITISDAEESNRNADNKAHDCEASPTGSDLPDCVQPKDLVSLVLAAPTFYNIDQVHDRGNTLHMEWEQERLQKPNGQTASGHSISNHSHSSNEASSMVMSGPDEIQVGPASQALVNGGASKPADGVSIIRNKICSSLLLLQHFEEPKVSEYERGILGTQGGDPPRRRRIFAILIMARQVNRLVKFIEHNVDDTALPLHFHQNQNSGQGSRVSYTLHRQDEVFQQGARTRQDENQQDEKMTKEFDIWPCDVAQDFMLWQPIIHIPFFKFPGDKIYFYDLRQDSILPFSHYDQQENGGYGSVRKATIHHSHHNSGRNSKASSSTIFTLIAYSYYPQSDCFAIKKPHIPCLPDYLQEIEPFDKLGVENDSPDLKHLIPLQLTFRHGRDYYLVFPWADGNLKKFWHQQKAHPGNPDKVRWFMDQCSGITRGLRKLHHLSTQLSQNVVSVKAVNAINGKEMILGGKEWGRHGDIKPENILWFKNYDGEQDVLVISDFGLTQFNSAHSRSKVHQDQILGFSGTYRPPDLQLEGQEISQNYDVWSLGCVFLEFLSWFLLGYDEVVNTFVQARVDDSLQGNVKEDTFFTFEKDENHPQRMSKKATLKKSVVEWIKKLHNDPRCTELFHALLDLIQFTMLVPNPDRRWKCNAVDTELRKLKSKCEKNDDYSTKPTSRGPDPERYPKAPHKDGTADPSPEPSSKELPGIEEVMRGTPDSSSTRRTTTDQEPISAGPRDPVQRGFDNEVQDNNPTGGPDGTFEIQVPVTLPIGKIKTVHNSQRADTSPSMPDPTKNSTELQVPSSGAQLGHISRTLGRNDAAQDDSSDNLTNGYGPSEKTFNNAETRTQSTVDEAEPGDLPGDDAVKEAITSVARTQHAVEGLLEPQPGNHEPSNHIPSPEVVLGRSSLMVPPSVAKCQGEPPELVQDGGLSPKADLIERLD</sequence>
<dbReference type="Pfam" id="PF00069">
    <property type="entry name" value="Pkinase"/>
    <property type="match status" value="1"/>
</dbReference>
<feature type="compositionally biased region" description="Polar residues" evidence="1">
    <location>
        <begin position="798"/>
        <end position="827"/>
    </location>
</feature>
<reference evidence="3 4" key="1">
    <citation type="submission" date="2017-06" db="EMBL/GenBank/DDBJ databases">
        <title>Cmopartive genomic analysis of Ambrosia Fusariam Clade fungi.</title>
        <authorList>
            <person name="Stajich J.E."/>
            <person name="Carrillo J."/>
            <person name="Kijimoto T."/>
            <person name="Eskalen A."/>
            <person name="O'Donnell K."/>
            <person name="Kasson M."/>
        </authorList>
    </citation>
    <scope>NUCLEOTIDE SEQUENCE [LARGE SCALE GENOMIC DNA]</scope>
    <source>
        <strain evidence="3 4">NRRL 20438</strain>
    </source>
</reference>
<dbReference type="PROSITE" id="PS50011">
    <property type="entry name" value="PROTEIN_KINASE_DOM"/>
    <property type="match status" value="1"/>
</dbReference>
<dbReference type="Gene3D" id="1.10.510.10">
    <property type="entry name" value="Transferase(Phosphotransferase) domain 1"/>
    <property type="match status" value="1"/>
</dbReference>
<feature type="compositionally biased region" description="Low complexity" evidence="1">
    <location>
        <begin position="110"/>
        <end position="132"/>
    </location>
</feature>
<accession>A0A428TGL0</accession>
<name>A0A428TGL0_9HYPO</name>
<feature type="compositionally biased region" description="Polar residues" evidence="1">
    <location>
        <begin position="1"/>
        <end position="11"/>
    </location>
</feature>
<feature type="region of interest" description="Disordered" evidence="1">
    <location>
        <begin position="1"/>
        <end position="64"/>
    </location>
</feature>
<dbReference type="InterPro" id="IPR011009">
    <property type="entry name" value="Kinase-like_dom_sf"/>
</dbReference>
<dbReference type="AlphaFoldDB" id="A0A428TGL0"/>
<dbReference type="GO" id="GO:0005524">
    <property type="term" value="F:ATP binding"/>
    <property type="evidence" value="ECO:0007669"/>
    <property type="project" value="InterPro"/>
</dbReference>
<dbReference type="SUPFAM" id="SSF56112">
    <property type="entry name" value="Protein kinase-like (PK-like)"/>
    <property type="match status" value="1"/>
</dbReference>
<keyword evidence="4" id="KW-1185">Reference proteome</keyword>
<protein>
    <recommendedName>
        <fullName evidence="2">Protein kinase domain-containing protein</fullName>
    </recommendedName>
</protein>